<name>A0A4Y2MW16_ARAVE</name>
<dbReference type="EC" id="2.6.1.2" evidence="8"/>
<organism evidence="11 12">
    <name type="scientific">Araneus ventricosus</name>
    <name type="common">Orbweaver spider</name>
    <name type="synonym">Epeira ventricosa</name>
    <dbReference type="NCBI Taxonomy" id="182803"/>
    <lineage>
        <taxon>Eukaryota</taxon>
        <taxon>Metazoa</taxon>
        <taxon>Ecdysozoa</taxon>
        <taxon>Arthropoda</taxon>
        <taxon>Chelicerata</taxon>
        <taxon>Arachnida</taxon>
        <taxon>Araneae</taxon>
        <taxon>Araneomorphae</taxon>
        <taxon>Entelegynae</taxon>
        <taxon>Araneoidea</taxon>
        <taxon>Araneidae</taxon>
        <taxon>Araneus</taxon>
    </lineage>
</organism>
<dbReference type="InterPro" id="IPR015422">
    <property type="entry name" value="PyrdxlP-dep_Trfase_small"/>
</dbReference>
<evidence type="ECO:0000313" key="11">
    <source>
        <dbReference type="EMBL" id="GBN30883.1"/>
    </source>
</evidence>
<dbReference type="PANTHER" id="PTHR11751">
    <property type="entry name" value="ALANINE AMINOTRANSFERASE"/>
    <property type="match status" value="1"/>
</dbReference>
<dbReference type="Gene3D" id="3.40.640.10">
    <property type="entry name" value="Type I PLP-dependent aspartate aminotransferase-like (Major domain)"/>
    <property type="match status" value="1"/>
</dbReference>
<dbReference type="InterPro" id="IPR015421">
    <property type="entry name" value="PyrdxlP-dep_Trfase_major"/>
</dbReference>
<keyword evidence="3 11" id="KW-0032">Aminotransferase</keyword>
<evidence type="ECO:0000259" key="10">
    <source>
        <dbReference type="Pfam" id="PF00155"/>
    </source>
</evidence>
<dbReference type="InterPro" id="IPR015424">
    <property type="entry name" value="PyrdxlP-dep_Trfase"/>
</dbReference>
<evidence type="ECO:0000256" key="7">
    <source>
        <dbReference type="ARBA" id="ARBA00025785"/>
    </source>
</evidence>
<comment type="subunit">
    <text evidence="2">Homodimer.</text>
</comment>
<evidence type="ECO:0000256" key="9">
    <source>
        <dbReference type="ARBA" id="ARBA00047412"/>
    </source>
</evidence>
<dbReference type="EMBL" id="BGPR01007995">
    <property type="protein sequence ID" value="GBN30883.1"/>
    <property type="molecule type" value="Genomic_DNA"/>
</dbReference>
<reference evidence="11 12" key="1">
    <citation type="journal article" date="2019" name="Sci. Rep.">
        <title>Orb-weaving spider Araneus ventricosus genome elucidates the spidroin gene catalogue.</title>
        <authorList>
            <person name="Kono N."/>
            <person name="Nakamura H."/>
            <person name="Ohtoshi R."/>
            <person name="Moran D.A.P."/>
            <person name="Shinohara A."/>
            <person name="Yoshida Y."/>
            <person name="Fujiwara M."/>
            <person name="Mori M."/>
            <person name="Tomita M."/>
            <person name="Arakawa K."/>
        </authorList>
    </citation>
    <scope>NUCLEOTIDE SEQUENCE [LARGE SCALE GENOMIC DNA]</scope>
</reference>
<feature type="domain" description="Aminotransferase class I/classII large" evidence="10">
    <location>
        <begin position="86"/>
        <end position="404"/>
    </location>
</feature>
<dbReference type="Gene3D" id="1.10.287.1970">
    <property type="match status" value="1"/>
</dbReference>
<dbReference type="InterPro" id="IPR004839">
    <property type="entry name" value="Aminotransferase_I/II_large"/>
</dbReference>
<protein>
    <recommendedName>
        <fullName evidence="8">alanine transaminase</fullName>
        <ecNumber evidence="8">2.6.1.2</ecNumber>
    </recommendedName>
</protein>
<dbReference type="GO" id="GO:0042853">
    <property type="term" value="P:L-alanine catabolic process"/>
    <property type="evidence" value="ECO:0007669"/>
    <property type="project" value="UniProtKB-UniPathway"/>
</dbReference>
<dbReference type="GO" id="GO:0004021">
    <property type="term" value="F:L-alanine:2-oxoglutarate aminotransferase activity"/>
    <property type="evidence" value="ECO:0007669"/>
    <property type="project" value="UniProtKB-EC"/>
</dbReference>
<evidence type="ECO:0000256" key="1">
    <source>
        <dbReference type="ARBA" id="ARBA00001933"/>
    </source>
</evidence>
<proteinExistence type="inferred from homology"/>
<dbReference type="Gene3D" id="3.90.1150.10">
    <property type="entry name" value="Aspartate Aminotransferase, domain 1"/>
    <property type="match status" value="1"/>
</dbReference>
<dbReference type="Pfam" id="PF00155">
    <property type="entry name" value="Aminotran_1_2"/>
    <property type="match status" value="1"/>
</dbReference>
<evidence type="ECO:0000256" key="6">
    <source>
        <dbReference type="ARBA" id="ARBA00025708"/>
    </source>
</evidence>
<dbReference type="CDD" id="cd00609">
    <property type="entry name" value="AAT_like"/>
    <property type="match status" value="1"/>
</dbReference>
<dbReference type="UniPathway" id="UPA00528">
    <property type="reaction ID" value="UER00586"/>
</dbReference>
<evidence type="ECO:0000256" key="5">
    <source>
        <dbReference type="ARBA" id="ARBA00022898"/>
    </source>
</evidence>
<comment type="pathway">
    <text evidence="6">Amino-acid degradation; L-alanine degradation via transaminase pathway; pyruvate from L-alanine: step 1/1.</text>
</comment>
<keyword evidence="4 11" id="KW-0808">Transferase</keyword>
<dbReference type="PANTHER" id="PTHR11751:SF29">
    <property type="entry name" value="ALANINE TRANSAMINASE"/>
    <property type="match status" value="1"/>
</dbReference>
<dbReference type="InterPro" id="IPR045088">
    <property type="entry name" value="ALAT1/2-like"/>
</dbReference>
<dbReference type="FunFam" id="1.10.287.1970:FF:000001">
    <property type="entry name" value="Alanine aminotransferase 2"/>
    <property type="match status" value="1"/>
</dbReference>
<keyword evidence="12" id="KW-1185">Reference proteome</keyword>
<evidence type="ECO:0000256" key="4">
    <source>
        <dbReference type="ARBA" id="ARBA00022679"/>
    </source>
</evidence>
<dbReference type="Proteomes" id="UP000499080">
    <property type="component" value="Unassembled WGS sequence"/>
</dbReference>
<dbReference type="GO" id="GO:0030170">
    <property type="term" value="F:pyridoxal phosphate binding"/>
    <property type="evidence" value="ECO:0007669"/>
    <property type="project" value="InterPro"/>
</dbReference>
<keyword evidence="5" id="KW-0663">Pyridoxal phosphate</keyword>
<comment type="similarity">
    <text evidence="7">Belongs to the class-I pyridoxal-phosphate-dependent aminotransferase family. Alanine aminotransferase subfamily.</text>
</comment>
<evidence type="ECO:0000256" key="2">
    <source>
        <dbReference type="ARBA" id="ARBA00011738"/>
    </source>
</evidence>
<gene>
    <name evidence="11" type="primary">gpt2l_0</name>
    <name evidence="11" type="ORF">AVEN_135140_1</name>
</gene>
<dbReference type="SUPFAM" id="SSF53383">
    <property type="entry name" value="PLP-dependent transferases"/>
    <property type="match status" value="1"/>
</dbReference>
<dbReference type="OrthoDB" id="6418469at2759"/>
<dbReference type="FunFam" id="3.40.640.10:FF:000012">
    <property type="entry name" value="alanine aminotransferase 2"/>
    <property type="match status" value="1"/>
</dbReference>
<dbReference type="AlphaFoldDB" id="A0A4Y2MW16"/>
<evidence type="ECO:0000256" key="3">
    <source>
        <dbReference type="ARBA" id="ARBA00022576"/>
    </source>
</evidence>
<evidence type="ECO:0000313" key="12">
    <source>
        <dbReference type="Proteomes" id="UP000499080"/>
    </source>
</evidence>
<evidence type="ECO:0000256" key="8">
    <source>
        <dbReference type="ARBA" id="ARBA00026106"/>
    </source>
</evidence>
<comment type="caution">
    <text evidence="11">The sequence shown here is derived from an EMBL/GenBank/DDBJ whole genome shotgun (WGS) entry which is preliminary data.</text>
</comment>
<sequence>MEQKIVTLESINPNFKNMEYAVRGPLSIRSEEISKELKKGVQKPFSEVIRAHIGDCQAMGQKPITFIRQVLTLCTYPALMTDDRFPDDVKERARNIINACGGNSIGVYTESTGLEIIKRHVAQYIERRDGFPANYSDIMLRKGANEGIKNILCLMNHSSNGKRAGVMIPIPQYPIYSATLAVYGMQQINYYLDEDNAWALNIAELKRSINESRETCEPRALVVINPGNPTGSVLTYENIQEIIKFAFEEKLLIMADEVYQDNVYAPGMQFHSFKKVLMEMGEPYKKMELVSFMSASKGYMGECGFRSGYAELVNFSPDVKTMLFKVTTGSSCPSVLGQATMYCVVNPPQEGEPSYDLFIKEKTAILQSLKERALLVEKTFNGMKGIKCNAVAGAMYAFPRLMLPEKAIQKAKVFFLNHPFRMVMKLFYVHENTFHFKLIHEIRQLDLLLNTLIILKVITSLI</sequence>
<accession>A0A4Y2MW16</accession>
<comment type="catalytic activity">
    <reaction evidence="9">
        <text>L-alanine + 2-oxoglutarate = pyruvate + L-glutamate</text>
        <dbReference type="Rhea" id="RHEA:19453"/>
        <dbReference type="ChEBI" id="CHEBI:15361"/>
        <dbReference type="ChEBI" id="CHEBI:16810"/>
        <dbReference type="ChEBI" id="CHEBI:29985"/>
        <dbReference type="ChEBI" id="CHEBI:57972"/>
        <dbReference type="EC" id="2.6.1.2"/>
    </reaction>
</comment>
<comment type="cofactor">
    <cofactor evidence="1">
        <name>pyridoxal 5'-phosphate</name>
        <dbReference type="ChEBI" id="CHEBI:597326"/>
    </cofactor>
</comment>